<protein>
    <submittedName>
        <fullName evidence="2">Uncharacterized protein</fullName>
    </submittedName>
</protein>
<sequence>MVWAGTPEAGRRVAAGIALLAWAALSVLALRGLSLSPAAFIQVHTEAPHPPEVRAEIHLPKTEPASYQQYSPQQPPPRTDRCLSGPRPARTGRRTASAHPPRDGRSTVSKPDRPPRSPPTRTRREGGPV</sequence>
<name>A0ABS3X1J5_9ACTN</name>
<accession>A0ABS3X1J5</accession>
<organism evidence="2 3">
    <name type="scientific">Streptomyces spirodelae</name>
    <dbReference type="NCBI Taxonomy" id="2812904"/>
    <lineage>
        <taxon>Bacteria</taxon>
        <taxon>Bacillati</taxon>
        <taxon>Actinomycetota</taxon>
        <taxon>Actinomycetes</taxon>
        <taxon>Kitasatosporales</taxon>
        <taxon>Streptomycetaceae</taxon>
        <taxon>Streptomyces</taxon>
    </lineage>
</organism>
<reference evidence="2 3" key="1">
    <citation type="submission" date="2021-02" db="EMBL/GenBank/DDBJ databases">
        <title>Streptomyces spirodelae sp. nov., isolated from duckweed.</title>
        <authorList>
            <person name="Saimee Y."/>
            <person name="Duangmal K."/>
        </authorList>
    </citation>
    <scope>NUCLEOTIDE SEQUENCE [LARGE SCALE GENOMIC DNA]</scope>
    <source>
        <strain evidence="2 3">DW4-2</strain>
    </source>
</reference>
<dbReference type="Proteomes" id="UP001518976">
    <property type="component" value="Unassembled WGS sequence"/>
</dbReference>
<dbReference type="EMBL" id="JAFFZN010000032">
    <property type="protein sequence ID" value="MBO8189226.1"/>
    <property type="molecule type" value="Genomic_DNA"/>
</dbReference>
<keyword evidence="3" id="KW-1185">Reference proteome</keyword>
<proteinExistence type="predicted"/>
<evidence type="ECO:0000313" key="2">
    <source>
        <dbReference type="EMBL" id="MBO8189226.1"/>
    </source>
</evidence>
<evidence type="ECO:0000313" key="3">
    <source>
        <dbReference type="Proteomes" id="UP001518976"/>
    </source>
</evidence>
<feature type="region of interest" description="Disordered" evidence="1">
    <location>
        <begin position="51"/>
        <end position="129"/>
    </location>
</feature>
<dbReference type="RefSeq" id="WP_209267994.1">
    <property type="nucleotide sequence ID" value="NZ_JAFFZN010000032.1"/>
</dbReference>
<evidence type="ECO:0000256" key="1">
    <source>
        <dbReference type="SAM" id="MobiDB-lite"/>
    </source>
</evidence>
<gene>
    <name evidence="2" type="ORF">JW592_27765</name>
</gene>
<comment type="caution">
    <text evidence="2">The sequence shown here is derived from an EMBL/GenBank/DDBJ whole genome shotgun (WGS) entry which is preliminary data.</text>
</comment>
<feature type="compositionally biased region" description="Basic and acidic residues" evidence="1">
    <location>
        <begin position="100"/>
        <end position="115"/>
    </location>
</feature>
<feature type="compositionally biased region" description="Basic and acidic residues" evidence="1">
    <location>
        <begin position="51"/>
        <end position="61"/>
    </location>
</feature>